<gene>
    <name evidence="2" type="ORF">Zm00014a_007111</name>
</gene>
<feature type="region of interest" description="Disordered" evidence="1">
    <location>
        <begin position="1"/>
        <end position="31"/>
    </location>
</feature>
<evidence type="ECO:0000313" key="2">
    <source>
        <dbReference type="EMBL" id="PWZ24594.1"/>
    </source>
</evidence>
<dbReference type="AlphaFoldDB" id="A0A3L6EU56"/>
<protein>
    <submittedName>
        <fullName evidence="2">Uncharacterized protein</fullName>
    </submittedName>
</protein>
<feature type="compositionally biased region" description="Low complexity" evidence="1">
    <location>
        <begin position="112"/>
        <end position="127"/>
    </location>
</feature>
<accession>A0A3L6EU56</accession>
<feature type="region of interest" description="Disordered" evidence="1">
    <location>
        <begin position="97"/>
        <end position="133"/>
    </location>
</feature>
<dbReference type="EMBL" id="NCVQ01000006">
    <property type="protein sequence ID" value="PWZ24594.1"/>
    <property type="molecule type" value="Genomic_DNA"/>
</dbReference>
<evidence type="ECO:0000313" key="3">
    <source>
        <dbReference type="Proteomes" id="UP000251960"/>
    </source>
</evidence>
<feature type="compositionally biased region" description="Basic residues" evidence="1">
    <location>
        <begin position="1"/>
        <end position="15"/>
    </location>
</feature>
<proteinExistence type="predicted"/>
<dbReference type="Proteomes" id="UP000251960">
    <property type="component" value="Chromosome 5"/>
</dbReference>
<name>A0A3L6EU56_MAIZE</name>
<organism evidence="2 3">
    <name type="scientific">Zea mays</name>
    <name type="common">Maize</name>
    <dbReference type="NCBI Taxonomy" id="4577"/>
    <lineage>
        <taxon>Eukaryota</taxon>
        <taxon>Viridiplantae</taxon>
        <taxon>Streptophyta</taxon>
        <taxon>Embryophyta</taxon>
        <taxon>Tracheophyta</taxon>
        <taxon>Spermatophyta</taxon>
        <taxon>Magnoliopsida</taxon>
        <taxon>Liliopsida</taxon>
        <taxon>Poales</taxon>
        <taxon>Poaceae</taxon>
        <taxon>PACMAD clade</taxon>
        <taxon>Panicoideae</taxon>
        <taxon>Andropogonodae</taxon>
        <taxon>Andropogoneae</taxon>
        <taxon>Tripsacinae</taxon>
        <taxon>Zea</taxon>
    </lineage>
</organism>
<sequence length="133" mass="14378">MEPRLGSRRACRERRQRPGDSSLRLCRGRRPGDVWPATEGRVAQARVPWPRLAGAVVSRAMAAPRRAAVMGPGRARSPREAAVWQWRVRAMERPWPKPLARSGAEPRARLQPAASAPVGTGAAPVGGSPHGCP</sequence>
<comment type="caution">
    <text evidence="2">The sequence shown here is derived from an EMBL/GenBank/DDBJ whole genome shotgun (WGS) entry which is preliminary data.</text>
</comment>
<reference evidence="2 3" key="1">
    <citation type="journal article" date="2018" name="Nat. Genet.">
        <title>Extensive intraspecific gene order and gene structural variations between Mo17 and other maize genomes.</title>
        <authorList>
            <person name="Sun S."/>
            <person name="Zhou Y."/>
            <person name="Chen J."/>
            <person name="Shi J."/>
            <person name="Zhao H."/>
            <person name="Zhao H."/>
            <person name="Song W."/>
            <person name="Zhang M."/>
            <person name="Cui Y."/>
            <person name="Dong X."/>
            <person name="Liu H."/>
            <person name="Ma X."/>
            <person name="Jiao Y."/>
            <person name="Wang B."/>
            <person name="Wei X."/>
            <person name="Stein J.C."/>
            <person name="Glaubitz J.C."/>
            <person name="Lu F."/>
            <person name="Yu G."/>
            <person name="Liang C."/>
            <person name="Fengler K."/>
            <person name="Li B."/>
            <person name="Rafalski A."/>
            <person name="Schnable P.S."/>
            <person name="Ware D.H."/>
            <person name="Buckler E.S."/>
            <person name="Lai J."/>
        </authorList>
    </citation>
    <scope>NUCLEOTIDE SEQUENCE [LARGE SCALE GENOMIC DNA]</scope>
    <source>
        <strain evidence="3">cv. Missouri 17</strain>
        <tissue evidence="2">Seedling</tissue>
    </source>
</reference>
<evidence type="ECO:0000256" key="1">
    <source>
        <dbReference type="SAM" id="MobiDB-lite"/>
    </source>
</evidence>